<comment type="caution">
    <text evidence="2">The sequence shown here is derived from an EMBL/GenBank/DDBJ whole genome shotgun (WGS) entry which is preliminary data.</text>
</comment>
<sequence>MPLSQNTERFLQLWQNATSYGNRIGNVEAINHLLRTFTLSVVEMGNFIKNEMLKEDPNHINVKKYCYTLIHCHEDYVNGKFASNEEDSDIESETSVNQPTPNREEDSD</sequence>
<protein>
    <submittedName>
        <fullName evidence="2">Uncharacterized protein</fullName>
    </submittedName>
</protein>
<keyword evidence="3" id="KW-1185">Reference proteome</keyword>
<organism evidence="2 3">
    <name type="scientific">Abeliophyllum distichum</name>
    <dbReference type="NCBI Taxonomy" id="126358"/>
    <lineage>
        <taxon>Eukaryota</taxon>
        <taxon>Viridiplantae</taxon>
        <taxon>Streptophyta</taxon>
        <taxon>Embryophyta</taxon>
        <taxon>Tracheophyta</taxon>
        <taxon>Spermatophyta</taxon>
        <taxon>Magnoliopsida</taxon>
        <taxon>eudicotyledons</taxon>
        <taxon>Gunneridae</taxon>
        <taxon>Pentapetalae</taxon>
        <taxon>asterids</taxon>
        <taxon>lamiids</taxon>
        <taxon>Lamiales</taxon>
        <taxon>Oleaceae</taxon>
        <taxon>Forsythieae</taxon>
        <taxon>Abeliophyllum</taxon>
    </lineage>
</organism>
<name>A0ABD1RY46_9LAMI</name>
<feature type="region of interest" description="Disordered" evidence="1">
    <location>
        <begin position="83"/>
        <end position="108"/>
    </location>
</feature>
<dbReference type="EMBL" id="JBFOLK010000008">
    <property type="protein sequence ID" value="KAL2491919.1"/>
    <property type="molecule type" value="Genomic_DNA"/>
</dbReference>
<dbReference type="AlphaFoldDB" id="A0ABD1RY46"/>
<evidence type="ECO:0000256" key="1">
    <source>
        <dbReference type="SAM" id="MobiDB-lite"/>
    </source>
</evidence>
<accession>A0ABD1RY46</accession>
<evidence type="ECO:0000313" key="2">
    <source>
        <dbReference type="EMBL" id="KAL2491919.1"/>
    </source>
</evidence>
<reference evidence="3" key="1">
    <citation type="submission" date="2024-07" db="EMBL/GenBank/DDBJ databases">
        <title>Two chromosome-level genome assemblies of Korean endemic species Abeliophyllum distichum and Forsythia ovata (Oleaceae).</title>
        <authorList>
            <person name="Jang H."/>
        </authorList>
    </citation>
    <scope>NUCLEOTIDE SEQUENCE [LARGE SCALE GENOMIC DNA]</scope>
</reference>
<gene>
    <name evidence="2" type="ORF">Adt_27547</name>
</gene>
<proteinExistence type="predicted"/>
<evidence type="ECO:0000313" key="3">
    <source>
        <dbReference type="Proteomes" id="UP001604336"/>
    </source>
</evidence>
<dbReference type="Proteomes" id="UP001604336">
    <property type="component" value="Unassembled WGS sequence"/>
</dbReference>